<dbReference type="InterPro" id="IPR003591">
    <property type="entry name" value="Leu-rich_rpt_typical-subtyp"/>
</dbReference>
<evidence type="ECO:0000256" key="1">
    <source>
        <dbReference type="ARBA" id="ARBA00001974"/>
    </source>
</evidence>
<dbReference type="AlphaFoldDB" id="A0A6A6MGU0"/>
<comment type="caution">
    <text evidence="7">The sequence shown here is derived from an EMBL/GenBank/DDBJ whole genome shotgun (WGS) entry which is preliminary data.</text>
</comment>
<evidence type="ECO:0000256" key="4">
    <source>
        <dbReference type="ARBA" id="ARBA00023027"/>
    </source>
</evidence>
<protein>
    <submittedName>
        <fullName evidence="7">Uncharacterized protein</fullName>
    </submittedName>
</protein>
<keyword evidence="8" id="KW-1185">Reference proteome</keyword>
<keyword evidence="2" id="KW-0433">Leucine-rich repeat</keyword>
<dbReference type="Gene3D" id="3.80.10.10">
    <property type="entry name" value="Ribonuclease Inhibitor"/>
    <property type="match status" value="2"/>
</dbReference>
<dbReference type="InterPro" id="IPR001611">
    <property type="entry name" value="Leu-rich_rpt"/>
</dbReference>
<evidence type="ECO:0000313" key="8">
    <source>
        <dbReference type="Proteomes" id="UP000467840"/>
    </source>
</evidence>
<evidence type="ECO:0000259" key="6">
    <source>
        <dbReference type="Pfam" id="PF23598"/>
    </source>
</evidence>
<dbReference type="PANTHER" id="PTHR48051:SF1">
    <property type="entry name" value="RAS SUPPRESSOR PROTEIN 1"/>
    <property type="match status" value="1"/>
</dbReference>
<dbReference type="GO" id="GO:0005737">
    <property type="term" value="C:cytoplasm"/>
    <property type="evidence" value="ECO:0007669"/>
    <property type="project" value="TreeGrafter"/>
</dbReference>
<reference evidence="7 8" key="1">
    <citation type="journal article" date="2020" name="Mol. Plant">
        <title>The Chromosome-Based Rubber Tree Genome Provides New Insights into Spurge Genome Evolution and Rubber Biosynthesis.</title>
        <authorList>
            <person name="Liu J."/>
            <person name="Shi C."/>
            <person name="Shi C.C."/>
            <person name="Li W."/>
            <person name="Zhang Q.J."/>
            <person name="Zhang Y."/>
            <person name="Li K."/>
            <person name="Lu H.F."/>
            <person name="Shi C."/>
            <person name="Zhu S.T."/>
            <person name="Xiao Z.Y."/>
            <person name="Nan H."/>
            <person name="Yue Y."/>
            <person name="Zhu X.G."/>
            <person name="Wu Y."/>
            <person name="Hong X.N."/>
            <person name="Fan G.Y."/>
            <person name="Tong Y."/>
            <person name="Zhang D."/>
            <person name="Mao C.L."/>
            <person name="Liu Y.L."/>
            <person name="Hao S.J."/>
            <person name="Liu W.Q."/>
            <person name="Lv M.Q."/>
            <person name="Zhang H.B."/>
            <person name="Liu Y."/>
            <person name="Hu-Tang G.R."/>
            <person name="Wang J.P."/>
            <person name="Wang J.H."/>
            <person name="Sun Y.H."/>
            <person name="Ni S.B."/>
            <person name="Chen W.B."/>
            <person name="Zhang X.C."/>
            <person name="Jiao Y.N."/>
            <person name="Eichler E.E."/>
            <person name="Li G.H."/>
            <person name="Liu X."/>
            <person name="Gao L.Z."/>
        </authorList>
    </citation>
    <scope>NUCLEOTIDE SEQUENCE [LARGE SCALE GENOMIC DNA]</scope>
    <source>
        <strain evidence="8">cv. GT1</strain>
        <tissue evidence="7">Leaf</tissue>
    </source>
</reference>
<feature type="domain" description="Disease resistance R13L4/SHOC-2-like LRR" evidence="6">
    <location>
        <begin position="62"/>
        <end position="143"/>
    </location>
</feature>
<organism evidence="7 8">
    <name type="scientific">Hevea brasiliensis</name>
    <name type="common">Para rubber tree</name>
    <name type="synonym">Siphonia brasiliensis</name>
    <dbReference type="NCBI Taxonomy" id="3981"/>
    <lineage>
        <taxon>Eukaryota</taxon>
        <taxon>Viridiplantae</taxon>
        <taxon>Streptophyta</taxon>
        <taxon>Embryophyta</taxon>
        <taxon>Tracheophyta</taxon>
        <taxon>Spermatophyta</taxon>
        <taxon>Magnoliopsida</taxon>
        <taxon>eudicotyledons</taxon>
        <taxon>Gunneridae</taxon>
        <taxon>Pentapetalae</taxon>
        <taxon>rosids</taxon>
        <taxon>fabids</taxon>
        <taxon>Malpighiales</taxon>
        <taxon>Euphorbiaceae</taxon>
        <taxon>Crotonoideae</taxon>
        <taxon>Micrandreae</taxon>
        <taxon>Hevea</taxon>
    </lineage>
</organism>
<dbReference type="SUPFAM" id="SSF52058">
    <property type="entry name" value="L domain-like"/>
    <property type="match status" value="1"/>
</dbReference>
<dbReference type="Pfam" id="PF21791">
    <property type="entry name" value="MDHAR3-like_C"/>
    <property type="match status" value="1"/>
</dbReference>
<evidence type="ECO:0000259" key="5">
    <source>
        <dbReference type="Pfam" id="PF21791"/>
    </source>
</evidence>
<evidence type="ECO:0000313" key="7">
    <source>
        <dbReference type="EMBL" id="KAF2311219.1"/>
    </source>
</evidence>
<proteinExistence type="predicted"/>
<feature type="domain" description="Monodehydroascorbate reductase 3-like C-terminal" evidence="5">
    <location>
        <begin position="294"/>
        <end position="348"/>
    </location>
</feature>
<dbReference type="Pfam" id="PF23598">
    <property type="entry name" value="LRR_14"/>
    <property type="match status" value="1"/>
</dbReference>
<dbReference type="InterPro" id="IPR016156">
    <property type="entry name" value="FAD/NAD-linked_Rdtase_dimer_sf"/>
</dbReference>
<dbReference type="SMART" id="SM00369">
    <property type="entry name" value="LRR_TYP"/>
    <property type="match status" value="5"/>
</dbReference>
<sequence length="449" mass="49921">MAMVLHIGFQTFPDEVLDLDKSVRTLDLTHNKLVDIPMEISKLVNMQRLILADNLIERLPMNLGKLQSLKVMMLDGNQITSLPDELGQLVRLERLSIQGNMLTFLPETIGSLRNLSLLNVSNNKLKTLPESIGSCFSLEELQANDNLIEDLPGSVCNLVHLKSLSLDNNNVNQIPSNLLKDCKALQNISLHDNPISMDQFQQKAEERILPTKEDIVWVKDQIRVNGLHMQENVLRKGINPSTRAQQLEDLIQDELSPMAALRYELPSQGCLSRQPLIVRGEDMEFFKFGSGVGNVGETIEIGNLDPKIATFRIDSGKLKGVLLESGSPEEFQLLPKLARSQPSVDKSKLQKASSVEEILGWSHESHMINDISAQADGTKLTKKKLPSLPNDSGANNNTTCTETIGYGLRENPKKTWRLADHSSEDTSLLDKPAKSVAKYFNLGKLCSVT</sequence>
<dbReference type="Proteomes" id="UP000467840">
    <property type="component" value="Chromosome 14"/>
</dbReference>
<dbReference type="Gene3D" id="3.30.390.30">
    <property type="match status" value="1"/>
</dbReference>
<keyword evidence="3" id="KW-0677">Repeat</keyword>
<dbReference type="PANTHER" id="PTHR48051">
    <property type="match status" value="1"/>
</dbReference>
<dbReference type="PROSITE" id="PS51450">
    <property type="entry name" value="LRR"/>
    <property type="match status" value="2"/>
</dbReference>
<dbReference type="InterPro" id="IPR048618">
    <property type="entry name" value="MDHAR3-like_C"/>
</dbReference>
<evidence type="ECO:0000256" key="2">
    <source>
        <dbReference type="ARBA" id="ARBA00022614"/>
    </source>
</evidence>
<accession>A0A6A6MGU0</accession>
<evidence type="ECO:0000256" key="3">
    <source>
        <dbReference type="ARBA" id="ARBA00022737"/>
    </source>
</evidence>
<gene>
    <name evidence="7" type="ORF">GH714_020994</name>
</gene>
<dbReference type="InterPro" id="IPR055414">
    <property type="entry name" value="LRR_R13L4/SHOC2-like"/>
</dbReference>
<dbReference type="EMBL" id="JAAGAX010000006">
    <property type="protein sequence ID" value="KAF2311219.1"/>
    <property type="molecule type" value="Genomic_DNA"/>
</dbReference>
<keyword evidence="4" id="KW-0520">NAD</keyword>
<dbReference type="InterPro" id="IPR050216">
    <property type="entry name" value="LRR_domain-containing"/>
</dbReference>
<comment type="cofactor">
    <cofactor evidence="1">
        <name>FAD</name>
        <dbReference type="ChEBI" id="CHEBI:57692"/>
    </cofactor>
</comment>
<dbReference type="InterPro" id="IPR032675">
    <property type="entry name" value="LRR_dom_sf"/>
</dbReference>
<dbReference type="SMART" id="SM00364">
    <property type="entry name" value="LRR_BAC"/>
    <property type="match status" value="5"/>
</dbReference>
<name>A0A6A6MGU0_HEVBR</name>